<dbReference type="EMBL" id="AP019400">
    <property type="protein sequence ID" value="BBI32280.1"/>
    <property type="molecule type" value="Genomic_DNA"/>
</dbReference>
<dbReference type="Proteomes" id="UP000289856">
    <property type="component" value="Chromosome"/>
</dbReference>
<evidence type="ECO:0000313" key="7">
    <source>
        <dbReference type="Proteomes" id="UP000289856"/>
    </source>
</evidence>
<dbReference type="GO" id="GO:0003700">
    <property type="term" value="F:DNA-binding transcription factor activity"/>
    <property type="evidence" value="ECO:0007669"/>
    <property type="project" value="InterPro"/>
</dbReference>
<dbReference type="PANTHER" id="PTHR30126:SF40">
    <property type="entry name" value="HTH-TYPE TRANSCRIPTIONAL REGULATOR GLTR"/>
    <property type="match status" value="1"/>
</dbReference>
<keyword evidence="2" id="KW-0805">Transcription regulation</keyword>
<accession>A0A3T1D2E2</accession>
<evidence type="ECO:0000256" key="4">
    <source>
        <dbReference type="ARBA" id="ARBA00023163"/>
    </source>
</evidence>
<evidence type="ECO:0000256" key="2">
    <source>
        <dbReference type="ARBA" id="ARBA00023015"/>
    </source>
</evidence>
<dbReference type="OrthoDB" id="9785745at2"/>
<comment type="similarity">
    <text evidence="1">Belongs to the LysR transcriptional regulatory family.</text>
</comment>
<organism evidence="6 7">
    <name type="scientific">Cohnella abietis</name>
    <dbReference type="NCBI Taxonomy" id="2507935"/>
    <lineage>
        <taxon>Bacteria</taxon>
        <taxon>Bacillati</taxon>
        <taxon>Bacillota</taxon>
        <taxon>Bacilli</taxon>
        <taxon>Bacillales</taxon>
        <taxon>Paenibacillaceae</taxon>
        <taxon>Cohnella</taxon>
    </lineage>
</organism>
<dbReference type="Gene3D" id="3.40.190.290">
    <property type="match status" value="1"/>
</dbReference>
<dbReference type="AlphaFoldDB" id="A0A3T1D2E2"/>
<dbReference type="InterPro" id="IPR036390">
    <property type="entry name" value="WH_DNA-bd_sf"/>
</dbReference>
<dbReference type="InterPro" id="IPR036388">
    <property type="entry name" value="WH-like_DNA-bd_sf"/>
</dbReference>
<dbReference type="SUPFAM" id="SSF53850">
    <property type="entry name" value="Periplasmic binding protein-like II"/>
    <property type="match status" value="1"/>
</dbReference>
<dbReference type="FunFam" id="1.10.10.10:FF:000001">
    <property type="entry name" value="LysR family transcriptional regulator"/>
    <property type="match status" value="1"/>
</dbReference>
<evidence type="ECO:0000259" key="5">
    <source>
        <dbReference type="PROSITE" id="PS50931"/>
    </source>
</evidence>
<dbReference type="InterPro" id="IPR005119">
    <property type="entry name" value="LysR_subst-bd"/>
</dbReference>
<evidence type="ECO:0000256" key="3">
    <source>
        <dbReference type="ARBA" id="ARBA00023125"/>
    </source>
</evidence>
<keyword evidence="7" id="KW-1185">Reference proteome</keyword>
<evidence type="ECO:0000256" key="1">
    <source>
        <dbReference type="ARBA" id="ARBA00009437"/>
    </source>
</evidence>
<dbReference type="GO" id="GO:0000976">
    <property type="term" value="F:transcription cis-regulatory region binding"/>
    <property type="evidence" value="ECO:0007669"/>
    <property type="project" value="TreeGrafter"/>
</dbReference>
<dbReference type="SUPFAM" id="SSF46785">
    <property type="entry name" value="Winged helix' DNA-binding domain"/>
    <property type="match status" value="1"/>
</dbReference>
<proteinExistence type="inferred from homology"/>
<dbReference type="CDD" id="cd05466">
    <property type="entry name" value="PBP2_LTTR_substrate"/>
    <property type="match status" value="1"/>
</dbReference>
<dbReference type="Pfam" id="PF03466">
    <property type="entry name" value="LysR_substrate"/>
    <property type="match status" value="1"/>
</dbReference>
<gene>
    <name evidence="6" type="primary">lysR1</name>
    <name evidence="6" type="ORF">KCTCHS21_16790</name>
</gene>
<name>A0A3T1D2E2_9BACL</name>
<dbReference type="KEGG" id="cohn:KCTCHS21_16790"/>
<dbReference type="InterPro" id="IPR000847">
    <property type="entry name" value="LysR_HTH_N"/>
</dbReference>
<dbReference type="PROSITE" id="PS50931">
    <property type="entry name" value="HTH_LYSR"/>
    <property type="match status" value="1"/>
</dbReference>
<reference evidence="6 7" key="1">
    <citation type="submission" date="2019-01" db="EMBL/GenBank/DDBJ databases">
        <title>Complete genome sequence of Cohnella hallensis HS21 isolated from Korean fir (Abies koreana) rhizospheric soil.</title>
        <authorList>
            <person name="Jiang L."/>
            <person name="Kang S.W."/>
            <person name="Kim S."/>
            <person name="Jung J."/>
            <person name="Kim C.Y."/>
            <person name="Kim D.H."/>
            <person name="Kim S.W."/>
            <person name="Lee J."/>
        </authorList>
    </citation>
    <scope>NUCLEOTIDE SEQUENCE [LARGE SCALE GENOMIC DNA]</scope>
    <source>
        <strain evidence="6 7">HS21</strain>
    </source>
</reference>
<sequence>MNEGGFFVNIENIEAFVYVVYCGSFNKAAEALYLSQPSVTARIQSLERGLDCKLFDRQAKQVQITEEGKRFLPFAQQLLLTYQKGKYQVNQKKSPPEEFRIGCTVSVSNYIFPELIVRLKSKFPNTNYRIVTGITDEIVSKVLNKEVDIGFVRNVTHPSLQSIKFYEDPISLYVYEGHPFLLNERLTVEEIAKEPLVFFQCGALDWFRIHRLFENLDQPPNIQVQTDNSEMAKKLVIQKVGISFLPSVCVQQEVAEGKLFPIHVPETDGITMQTNIVIGHGEHSQYLNTIIETGKELIINRLAPASK</sequence>
<keyword evidence="4" id="KW-0804">Transcription</keyword>
<dbReference type="PRINTS" id="PR00039">
    <property type="entry name" value="HTHLYSR"/>
</dbReference>
<dbReference type="Pfam" id="PF00126">
    <property type="entry name" value="HTH_1"/>
    <property type="match status" value="1"/>
</dbReference>
<dbReference type="Gene3D" id="1.10.10.10">
    <property type="entry name" value="Winged helix-like DNA-binding domain superfamily/Winged helix DNA-binding domain"/>
    <property type="match status" value="1"/>
</dbReference>
<dbReference type="PANTHER" id="PTHR30126">
    <property type="entry name" value="HTH-TYPE TRANSCRIPTIONAL REGULATOR"/>
    <property type="match status" value="1"/>
</dbReference>
<dbReference type="RefSeq" id="WP_130606692.1">
    <property type="nucleotide sequence ID" value="NZ_AP019400.1"/>
</dbReference>
<feature type="domain" description="HTH lysR-type" evidence="5">
    <location>
        <begin position="8"/>
        <end position="65"/>
    </location>
</feature>
<protein>
    <submittedName>
        <fullName evidence="6">LysR family transcriptional regulator</fullName>
    </submittedName>
</protein>
<keyword evidence="3" id="KW-0238">DNA-binding</keyword>
<evidence type="ECO:0000313" key="6">
    <source>
        <dbReference type="EMBL" id="BBI32280.1"/>
    </source>
</evidence>